<gene>
    <name evidence="2" type="primary">CCDC197</name>
</gene>
<dbReference type="Ensembl" id="ENSPTIT00000019689.1">
    <property type="protein sequence ID" value="ENSPTIP00000015548.1"/>
    <property type="gene ID" value="ENSPTIG00000014596.1"/>
</dbReference>
<feature type="region of interest" description="Disordered" evidence="1">
    <location>
        <begin position="221"/>
        <end position="246"/>
    </location>
</feature>
<keyword evidence="3" id="KW-1185">Reference proteome</keyword>
<sequence length="246" mass="27732">MVARDTGQCDCRQGQGPAGAVTELCQPLAKQRKLKNSLIEVLEKIPKGIEGEGPEEALRWRVETVVGHYGKLFTINQDIQKPLEAFSKRNQVVHQSLGSLEESHRAHTPSLKIPLCQLRKRCRGKQEQDVDSCDVSPLCGMGLLNYMHVAINNMVQQCSPSAHSVPKSRDLFSKLDLIQEFMLDKMETVRFISLRVEPRVCWSADSDKSEGLRRCPRSFRKCPRDRDSIPQTPFPSTQTSARSGPY</sequence>
<evidence type="ECO:0000313" key="2">
    <source>
        <dbReference type="Ensembl" id="ENSPTIP00000015548.1"/>
    </source>
</evidence>
<feature type="compositionally biased region" description="Polar residues" evidence="1">
    <location>
        <begin position="229"/>
        <end position="246"/>
    </location>
</feature>
<organism evidence="2 3">
    <name type="scientific">Panthera tigris altaica</name>
    <name type="common">Siberian tiger</name>
    <dbReference type="NCBI Taxonomy" id="74533"/>
    <lineage>
        <taxon>Eukaryota</taxon>
        <taxon>Metazoa</taxon>
        <taxon>Chordata</taxon>
        <taxon>Craniata</taxon>
        <taxon>Vertebrata</taxon>
        <taxon>Euteleostomi</taxon>
        <taxon>Mammalia</taxon>
        <taxon>Eutheria</taxon>
        <taxon>Laurasiatheria</taxon>
        <taxon>Carnivora</taxon>
        <taxon>Feliformia</taxon>
        <taxon>Felidae</taxon>
        <taxon>Pantherinae</taxon>
        <taxon>Panthera</taxon>
    </lineage>
</organism>
<name>A0A8C9K1H6_PANTA</name>
<evidence type="ECO:0000313" key="3">
    <source>
        <dbReference type="Proteomes" id="UP000675900"/>
    </source>
</evidence>
<evidence type="ECO:0000256" key="1">
    <source>
        <dbReference type="SAM" id="MobiDB-lite"/>
    </source>
</evidence>
<protein>
    <submittedName>
        <fullName evidence="2">Coiled-coil domain containing 197</fullName>
    </submittedName>
</protein>
<dbReference type="Proteomes" id="UP000675900">
    <property type="component" value="Unassembled WGS sequence"/>
</dbReference>
<dbReference type="AlphaFoldDB" id="A0A8C9K1H6"/>
<reference evidence="2" key="2">
    <citation type="submission" date="2025-09" db="UniProtKB">
        <authorList>
            <consortium name="Ensembl"/>
        </authorList>
    </citation>
    <scope>IDENTIFICATION</scope>
</reference>
<dbReference type="GeneTree" id="ENSGT00510000049662"/>
<accession>A0A8C9K1H6</accession>
<reference evidence="2" key="1">
    <citation type="submission" date="2025-08" db="UniProtKB">
        <authorList>
            <consortium name="Ensembl"/>
        </authorList>
    </citation>
    <scope>IDENTIFICATION</scope>
</reference>
<proteinExistence type="predicted"/>